<name>A0AA88KRI1_NAELO</name>
<proteinExistence type="predicted"/>
<feature type="compositionally biased region" description="Low complexity" evidence="1">
    <location>
        <begin position="1"/>
        <end position="21"/>
    </location>
</feature>
<feature type="compositionally biased region" description="Low complexity" evidence="1">
    <location>
        <begin position="1010"/>
        <end position="1034"/>
    </location>
</feature>
<evidence type="ECO:0000256" key="1">
    <source>
        <dbReference type="SAM" id="MobiDB-lite"/>
    </source>
</evidence>
<gene>
    <name evidence="2" type="ORF">C9374_006793</name>
</gene>
<feature type="compositionally biased region" description="Low complexity" evidence="1">
    <location>
        <begin position="129"/>
        <end position="152"/>
    </location>
</feature>
<dbReference type="SUPFAM" id="SSF81383">
    <property type="entry name" value="F-box domain"/>
    <property type="match status" value="1"/>
</dbReference>
<keyword evidence="3" id="KW-1185">Reference proteome</keyword>
<feature type="region of interest" description="Disordered" evidence="1">
    <location>
        <begin position="438"/>
        <end position="496"/>
    </location>
</feature>
<comment type="caution">
    <text evidence="2">The sequence shown here is derived from an EMBL/GenBank/DDBJ whole genome shotgun (WGS) entry which is preliminary data.</text>
</comment>
<feature type="region of interest" description="Disordered" evidence="1">
    <location>
        <begin position="328"/>
        <end position="347"/>
    </location>
</feature>
<feature type="compositionally biased region" description="Low complexity" evidence="1">
    <location>
        <begin position="34"/>
        <end position="52"/>
    </location>
</feature>
<feature type="compositionally biased region" description="Low complexity" evidence="1">
    <location>
        <begin position="484"/>
        <end position="495"/>
    </location>
</feature>
<feature type="compositionally biased region" description="Polar residues" evidence="1">
    <location>
        <begin position="449"/>
        <end position="476"/>
    </location>
</feature>
<feature type="region of interest" description="Disordered" evidence="1">
    <location>
        <begin position="1559"/>
        <end position="1587"/>
    </location>
</feature>
<sequence length="1700" mass="191685">MTPPTLTCTTSTTTTSLPSSTYKEQSPNALHIQNNNNSSESSPTSSTGTPTTHRISHGGTNDDDDSDSMNTSNSMLSRKRASHPHEEDDSIIHEEGFGLEDQEGALMMMDQLVREHSHPTLATTTTTTMNTTTFTMDTPSSNHNISNNGNNNQQTRASSIGDILKGLASQRSSQHYHQSPLLFSSPSSSSTTTTSSSISNHHHHNENTSNNNIRKHSSPNNLFHEARGTSSSSNSQSSMRASSTSSPASLPVTDAQSHQKAETSSKSSKKKKHQQQQDIVGTTSTNPHQQQQQGSPRTPEISTPNADTNNSPNRKLSLSLSIQKRISSWRSNHKNSNMKSNKKEVPAMTINQQQEYKHSRSHSESHSRNNEESTVLLLLNSTAKGSAVNQEKKSEKNYGTIMGSSSSSSLMEDHHSSNSQMQSLKSILAHNKHRHHNNYEHVDSDESPVLTSTAEPLSPPFSSSDQHNIHTTTNFESPPKLVLSNQSSNQQYHSQLKPKKLDFSTLDNSSNRLKLAPLTSRARGDSSIKHPFDYLKGSISHQPTQSLSIPVVLTRKRSLPTTPEFLNTNSHNRKPTPRDDNSTQIGEQQQQQTVSTSITLTTPRNTSEEAVLVSSTKTPTDEGQGILISIPTTAEYQIVVEKTTPPFMQTMSADTLLLVSSFIYDDNYEKQIESFSFLTSHDIFTTLMLVCRAWHEKLNDDLVWSFRYRQFLNNLLKHYSKSVNAYFVTYGNEKHPLQKKSPNITSSDFDKKYTPIHKRYKFLKHLQKELNNFKPPLMTNNHNTVSLNGSSTIEQGTSKRVTTTVANNHSSLSAPLSVRRGTIAHLKPVYISDSTAPSNTTDTTVFRKRTSSNAELTSPRFEDLPKFAAFGGTTPRTPVALGSFTSPRKHSHSSASLSNAPTALLKPVGMNLFSNATNHPPHSKMAIELPIAKEFTFKEKFMDILRDEYCSNVRIALKTMNPLKFIKCLIIEDESLSRMQFYYHIHLFYALKLFLDGAKRVIHAKDKSSSETPKTPETSNLSSTTSNSSSSVSSRPNRFVQEVLRTSSATLFSIILAGLKELKDDLVSHPQYYPEFHKEVKHIQNFTSAYSSTTTLPYMNRSLVMNQVAYIAEKLTTRYFLIIFEKLNPPINFDVLKSFVTAYPSIADNKLLLIVLERAKETFYHSPMESDSLSQPFSSSPLSTLAASKQNRVEFAFLQFLVENVLPIIAREKADSRRIIDMLVDILTSRYSLNVKELCAYFRHLSGEALGTGLVSLDPYLLIITSCFRFSQPNANTLSNIDTFSSFNSNATSSSKHDDDILVNPQFFDYLIDKFEIDVNRKEILFFLLKHKQTLPYLEALKKAGKIDVRFVHRCFHSKHFAEFLTKLYYSGSVGPYQCLDLVLQQFNIDPLADFESENSFKSLEEAWKSTMNTSRSLTRSYGSTKNKDNFLKIISRIETKQNGYSATYHVNLLKIFKIILRRCKEQDKKFNLQKIDRDMKISFNFITHSFLTDLGHYHESNYRNTTLEMCELLIGSANALIDCSVLKFLLQRIEVEDANIREKNSKQIAYYYQQQQHSESNRSHTSMELQQTSSSGVESRNMENNHTPNWYNKSELALMTTVTKAMELLLHNSAMISKLTSFNTSGSKLASSMFTDIMPYSEWYSQHKLANDHSPHATQYLHLYERTRLFIARFNFNAALVEKEMRNANKSMTSCCVIL</sequence>
<feature type="region of interest" description="Disordered" evidence="1">
    <location>
        <begin position="353"/>
        <end position="421"/>
    </location>
</feature>
<feature type="compositionally biased region" description="Low complexity" evidence="1">
    <location>
        <begin position="230"/>
        <end position="249"/>
    </location>
</feature>
<feature type="compositionally biased region" description="Low complexity" evidence="1">
    <location>
        <begin position="184"/>
        <end position="199"/>
    </location>
</feature>
<evidence type="ECO:0000313" key="3">
    <source>
        <dbReference type="Proteomes" id="UP000816034"/>
    </source>
</evidence>
<feature type="region of interest" description="Disordered" evidence="1">
    <location>
        <begin position="1"/>
        <end position="94"/>
    </location>
</feature>
<evidence type="ECO:0000313" key="2">
    <source>
        <dbReference type="EMBL" id="KAG2393262.1"/>
    </source>
</evidence>
<accession>A0AA88KRI1</accession>
<dbReference type="InterPro" id="IPR036047">
    <property type="entry name" value="F-box-like_dom_sf"/>
</dbReference>
<feature type="region of interest" description="Disordered" evidence="1">
    <location>
        <begin position="169"/>
        <end position="315"/>
    </location>
</feature>
<protein>
    <recommendedName>
        <fullName evidence="4">F-box domain-containing protein</fullName>
    </recommendedName>
</protein>
<feature type="region of interest" description="Disordered" evidence="1">
    <location>
        <begin position="129"/>
        <end position="156"/>
    </location>
</feature>
<feature type="compositionally biased region" description="Polar residues" evidence="1">
    <location>
        <begin position="379"/>
        <end position="389"/>
    </location>
</feature>
<feature type="compositionally biased region" description="Low complexity" evidence="1">
    <location>
        <begin position="582"/>
        <end position="596"/>
    </location>
</feature>
<feature type="compositionally biased region" description="Basic and acidic residues" evidence="1">
    <location>
        <begin position="355"/>
        <end position="371"/>
    </location>
</feature>
<feature type="compositionally biased region" description="Polar residues" evidence="1">
    <location>
        <begin position="278"/>
        <end position="315"/>
    </location>
</feature>
<dbReference type="EMBL" id="PYSW02000002">
    <property type="protein sequence ID" value="KAG2393262.1"/>
    <property type="molecule type" value="Genomic_DNA"/>
</dbReference>
<feature type="region of interest" description="Disordered" evidence="1">
    <location>
        <begin position="1005"/>
        <end position="1034"/>
    </location>
</feature>
<feature type="compositionally biased region" description="Basic and acidic residues" evidence="1">
    <location>
        <begin position="83"/>
        <end position="94"/>
    </location>
</feature>
<evidence type="ECO:0008006" key="4">
    <source>
        <dbReference type="Google" id="ProtNLM"/>
    </source>
</evidence>
<dbReference type="Proteomes" id="UP000816034">
    <property type="component" value="Unassembled WGS sequence"/>
</dbReference>
<organism evidence="2 3">
    <name type="scientific">Naegleria lovaniensis</name>
    <name type="common">Amoeba</name>
    <dbReference type="NCBI Taxonomy" id="51637"/>
    <lineage>
        <taxon>Eukaryota</taxon>
        <taxon>Discoba</taxon>
        <taxon>Heterolobosea</taxon>
        <taxon>Tetramitia</taxon>
        <taxon>Eutetramitia</taxon>
        <taxon>Vahlkampfiidae</taxon>
        <taxon>Naegleria</taxon>
    </lineage>
</organism>
<dbReference type="RefSeq" id="XP_044555156.1">
    <property type="nucleotide sequence ID" value="XM_044696692.1"/>
</dbReference>
<feature type="region of interest" description="Disordered" evidence="1">
    <location>
        <begin position="560"/>
        <end position="596"/>
    </location>
</feature>
<feature type="compositionally biased region" description="Polar residues" evidence="1">
    <location>
        <begin position="22"/>
        <end position="33"/>
    </location>
</feature>
<feature type="compositionally biased region" description="Polar residues" evidence="1">
    <location>
        <begin position="560"/>
        <end position="570"/>
    </location>
</feature>
<dbReference type="GeneID" id="68099247"/>
<reference evidence="2 3" key="1">
    <citation type="journal article" date="2018" name="BMC Genomics">
        <title>The genome of Naegleria lovaniensis, the basis for a comparative approach to unravel pathogenicity factors of the human pathogenic amoeba N. fowleri.</title>
        <authorList>
            <person name="Liechti N."/>
            <person name="Schurch N."/>
            <person name="Bruggmann R."/>
            <person name="Wittwer M."/>
        </authorList>
    </citation>
    <scope>NUCLEOTIDE SEQUENCE [LARGE SCALE GENOMIC DNA]</scope>
    <source>
        <strain evidence="2 3">ATCC 30569</strain>
    </source>
</reference>